<proteinExistence type="inferred from homology"/>
<keyword evidence="4" id="KW-0456">Lyase</keyword>
<dbReference type="Proteomes" id="UP001274830">
    <property type="component" value="Unassembled WGS sequence"/>
</dbReference>
<evidence type="ECO:0000256" key="2">
    <source>
        <dbReference type="ARBA" id="ARBA00022723"/>
    </source>
</evidence>
<evidence type="ECO:0000256" key="3">
    <source>
        <dbReference type="ARBA" id="ARBA00022833"/>
    </source>
</evidence>
<dbReference type="InterPro" id="IPR006913">
    <property type="entry name" value="CENP-V/GFA"/>
</dbReference>
<dbReference type="EMBL" id="JAUTXT010000003">
    <property type="protein sequence ID" value="KAK3679032.1"/>
    <property type="molecule type" value="Genomic_DNA"/>
</dbReference>
<reference evidence="6" key="1">
    <citation type="submission" date="2023-07" db="EMBL/GenBank/DDBJ databases">
        <title>Black Yeasts Isolated from many extreme environments.</title>
        <authorList>
            <person name="Coleine C."/>
            <person name="Stajich J.E."/>
            <person name="Selbmann L."/>
        </authorList>
    </citation>
    <scope>NUCLEOTIDE SEQUENCE</scope>
    <source>
        <strain evidence="6">CCFEE 5485</strain>
    </source>
</reference>
<feature type="domain" description="CENP-V/GFA" evidence="5">
    <location>
        <begin position="2"/>
        <end position="106"/>
    </location>
</feature>
<keyword evidence="3" id="KW-0862">Zinc</keyword>
<dbReference type="GO" id="GO:0046872">
    <property type="term" value="F:metal ion binding"/>
    <property type="evidence" value="ECO:0007669"/>
    <property type="project" value="UniProtKB-KW"/>
</dbReference>
<dbReference type="PANTHER" id="PTHR33337:SF30">
    <property type="entry name" value="DUF636 DOMAIN PROTEIN (AFU_ORTHOLOGUE AFUA_1G03180)"/>
    <property type="match status" value="1"/>
</dbReference>
<evidence type="ECO:0000256" key="1">
    <source>
        <dbReference type="ARBA" id="ARBA00005495"/>
    </source>
</evidence>
<comment type="caution">
    <text evidence="6">The sequence shown here is derived from an EMBL/GenBank/DDBJ whole genome shotgun (WGS) entry which is preliminary data.</text>
</comment>
<dbReference type="AlphaFoldDB" id="A0AAE0WWF1"/>
<dbReference type="GO" id="GO:0016846">
    <property type="term" value="F:carbon-sulfur lyase activity"/>
    <property type="evidence" value="ECO:0007669"/>
    <property type="project" value="InterPro"/>
</dbReference>
<accession>A0AAE0WWF1</accession>
<comment type="similarity">
    <text evidence="1">Belongs to the Gfa family.</text>
</comment>
<evidence type="ECO:0000259" key="5">
    <source>
        <dbReference type="PROSITE" id="PS51891"/>
    </source>
</evidence>
<dbReference type="InterPro" id="IPR011057">
    <property type="entry name" value="Mss4-like_sf"/>
</dbReference>
<dbReference type="PANTHER" id="PTHR33337">
    <property type="entry name" value="GFA DOMAIN-CONTAINING PROTEIN"/>
    <property type="match status" value="1"/>
</dbReference>
<organism evidence="6 7">
    <name type="scientific">Recurvomyces mirabilis</name>
    <dbReference type="NCBI Taxonomy" id="574656"/>
    <lineage>
        <taxon>Eukaryota</taxon>
        <taxon>Fungi</taxon>
        <taxon>Dikarya</taxon>
        <taxon>Ascomycota</taxon>
        <taxon>Pezizomycotina</taxon>
        <taxon>Dothideomycetes</taxon>
        <taxon>Dothideomycetidae</taxon>
        <taxon>Mycosphaerellales</taxon>
        <taxon>Teratosphaeriaceae</taxon>
        <taxon>Recurvomyces</taxon>
    </lineage>
</organism>
<keyword evidence="7" id="KW-1185">Reference proteome</keyword>
<name>A0AAE0WWF1_9PEZI</name>
<sequence length="136" mass="14789">MPTGSCFCEKLKYSYEGEIQAKALCHCRDCQKITGSTYSTNIIVPGNNFKVTSGKDKTISKKADSGNEITSHFCGDCGSTLWRDGATFGENKVIKVGSLDSPDAFDTAKPAIELFAPERIAWVQAVPDAEQKKDMP</sequence>
<keyword evidence="2" id="KW-0479">Metal-binding</keyword>
<evidence type="ECO:0000313" key="6">
    <source>
        <dbReference type="EMBL" id="KAK3679032.1"/>
    </source>
</evidence>
<dbReference type="Gene3D" id="3.90.1590.10">
    <property type="entry name" value="glutathione-dependent formaldehyde- activating enzyme (gfa)"/>
    <property type="match status" value="1"/>
</dbReference>
<dbReference type="PROSITE" id="PS51891">
    <property type="entry name" value="CENP_V_GFA"/>
    <property type="match status" value="1"/>
</dbReference>
<evidence type="ECO:0000313" key="7">
    <source>
        <dbReference type="Proteomes" id="UP001274830"/>
    </source>
</evidence>
<dbReference type="Pfam" id="PF04828">
    <property type="entry name" value="GFA"/>
    <property type="match status" value="1"/>
</dbReference>
<protein>
    <recommendedName>
        <fullName evidence="5">CENP-V/GFA domain-containing protein</fullName>
    </recommendedName>
</protein>
<gene>
    <name evidence="6" type="ORF">LTR78_001485</name>
</gene>
<evidence type="ECO:0000256" key="4">
    <source>
        <dbReference type="ARBA" id="ARBA00023239"/>
    </source>
</evidence>
<dbReference type="SUPFAM" id="SSF51316">
    <property type="entry name" value="Mss4-like"/>
    <property type="match status" value="1"/>
</dbReference>